<dbReference type="Pfam" id="PF07992">
    <property type="entry name" value="Pyr_redox_2"/>
    <property type="match status" value="1"/>
</dbReference>
<evidence type="ECO:0000256" key="2">
    <source>
        <dbReference type="ARBA" id="ARBA00022630"/>
    </source>
</evidence>
<comment type="similarity">
    <text evidence="1">Belongs to the NADH dehydrogenase family.</text>
</comment>
<evidence type="ECO:0000256" key="3">
    <source>
        <dbReference type="ARBA" id="ARBA00022827"/>
    </source>
</evidence>
<dbReference type="Gene3D" id="3.50.50.100">
    <property type="match status" value="1"/>
</dbReference>
<evidence type="ECO:0000256" key="4">
    <source>
        <dbReference type="ARBA" id="ARBA00023002"/>
    </source>
</evidence>
<keyword evidence="4" id="KW-0560">Oxidoreductase</keyword>
<dbReference type="InterPro" id="IPR045024">
    <property type="entry name" value="NDH-2"/>
</dbReference>
<evidence type="ECO:0000259" key="6">
    <source>
        <dbReference type="Pfam" id="PF07992"/>
    </source>
</evidence>
<proteinExistence type="inferred from homology"/>
<gene>
    <name evidence="7" type="ORF">PPL_08175</name>
</gene>
<name>D3BIU0_HETP5</name>
<keyword evidence="3" id="KW-0274">FAD</keyword>
<dbReference type="STRING" id="670386.D3BIU0"/>
<dbReference type="InterPro" id="IPR023753">
    <property type="entry name" value="FAD/NAD-binding_dom"/>
</dbReference>
<sequence length="461" mass="52089">MFKLIQKTTTTSNNQIRNRIINTTTLLNNSNNINNAIISKRNYLHIGKLEQRGVKPKVVILGCGWSSYAFLKKLNGDNFDITLVSPRNHFLFTPLLASTSVGTLEFRSVAQPVRNAKDDFNYLQAECTKINHEEKSIECLSTLHHQTPFKIDYDYLIIGVGARNNTFNIPGVEKNSFFLKELHQARSIRQRIIYCFEMASLPDVTPAERRKLLSFVVCGGGPTGVEFCGELNDLVSEDISRWFPNVPMNEVKITLLEASKSILSAFDQNLVKKALENFKASGVDVRTNSPVKEVHEEKVILSDGTEIPYGMLVWSTGVAPQKFINSLPFPKDKQGRLQVDQYLCLAGQKNIFAFGDCSNVNETNLPATAQVAQQQGIYLAEQFNNSIKELESKPFVYHYFGILAYIGRKSSLFQTNAVQASGLWAWIAWRSAYLTRLGSLRSFNMELNKKQLYMLTRISKD</sequence>
<evidence type="ECO:0000313" key="7">
    <source>
        <dbReference type="EMBL" id="EFA78714.1"/>
    </source>
</evidence>
<dbReference type="InParanoid" id="D3BIU0"/>
<dbReference type="FunCoup" id="D3BIU0">
    <property type="interactions" value="1"/>
</dbReference>
<evidence type="ECO:0000256" key="1">
    <source>
        <dbReference type="ARBA" id="ARBA00005272"/>
    </source>
</evidence>
<dbReference type="SUPFAM" id="SSF51905">
    <property type="entry name" value="FAD/NAD(P)-binding domain"/>
    <property type="match status" value="2"/>
</dbReference>
<feature type="domain" description="FAD/NAD(P)-binding" evidence="6">
    <location>
        <begin position="57"/>
        <end position="376"/>
    </location>
</feature>
<keyword evidence="2" id="KW-0285">Flavoprotein</keyword>
<dbReference type="RefSeq" id="XP_020430838.1">
    <property type="nucleotide sequence ID" value="XM_020578999.1"/>
</dbReference>
<dbReference type="OMA" id="DHCIFLD"/>
<dbReference type="EMBL" id="ADBJ01000037">
    <property type="protein sequence ID" value="EFA78714.1"/>
    <property type="molecule type" value="Genomic_DNA"/>
</dbReference>
<evidence type="ECO:0000256" key="5">
    <source>
        <dbReference type="ARBA" id="ARBA00023027"/>
    </source>
</evidence>
<dbReference type="InterPro" id="IPR036188">
    <property type="entry name" value="FAD/NAD-bd_sf"/>
</dbReference>
<reference evidence="7 8" key="1">
    <citation type="journal article" date="2011" name="Genome Res.">
        <title>Phylogeny-wide analysis of social amoeba genomes highlights ancient origins for complex intercellular communication.</title>
        <authorList>
            <person name="Heidel A.J."/>
            <person name="Lawal H.M."/>
            <person name="Felder M."/>
            <person name="Schilde C."/>
            <person name="Helps N.R."/>
            <person name="Tunggal B."/>
            <person name="Rivero F."/>
            <person name="John U."/>
            <person name="Schleicher M."/>
            <person name="Eichinger L."/>
            <person name="Platzer M."/>
            <person name="Noegel A.A."/>
            <person name="Schaap P."/>
            <person name="Gloeckner G."/>
        </authorList>
    </citation>
    <scope>NUCLEOTIDE SEQUENCE [LARGE SCALE GENOMIC DNA]</scope>
    <source>
        <strain evidence="8">ATCC 26659 / Pp 5 / PN500</strain>
    </source>
</reference>
<organism evidence="7 8">
    <name type="scientific">Heterostelium pallidum (strain ATCC 26659 / Pp 5 / PN500)</name>
    <name type="common">Cellular slime mold</name>
    <name type="synonym">Polysphondylium pallidum</name>
    <dbReference type="NCBI Taxonomy" id="670386"/>
    <lineage>
        <taxon>Eukaryota</taxon>
        <taxon>Amoebozoa</taxon>
        <taxon>Evosea</taxon>
        <taxon>Eumycetozoa</taxon>
        <taxon>Dictyostelia</taxon>
        <taxon>Acytosteliales</taxon>
        <taxon>Acytosteliaceae</taxon>
        <taxon>Heterostelium</taxon>
    </lineage>
</organism>
<evidence type="ECO:0000313" key="8">
    <source>
        <dbReference type="Proteomes" id="UP000001396"/>
    </source>
</evidence>
<comment type="caution">
    <text evidence="7">The sequence shown here is derived from an EMBL/GenBank/DDBJ whole genome shotgun (WGS) entry which is preliminary data.</text>
</comment>
<dbReference type="GO" id="GO:0003954">
    <property type="term" value="F:NADH dehydrogenase activity"/>
    <property type="evidence" value="ECO:0007669"/>
    <property type="project" value="InterPro"/>
</dbReference>
<keyword evidence="5" id="KW-0520">NAD</keyword>
<dbReference type="Proteomes" id="UP000001396">
    <property type="component" value="Unassembled WGS sequence"/>
</dbReference>
<keyword evidence="8" id="KW-1185">Reference proteome</keyword>
<dbReference type="AlphaFoldDB" id="D3BIU0"/>
<dbReference type="GeneID" id="31363655"/>
<protein>
    <submittedName>
        <fullName evidence="7">Putative NADH dehydrogenase</fullName>
    </submittedName>
</protein>
<dbReference type="PANTHER" id="PTHR43706">
    <property type="entry name" value="NADH DEHYDROGENASE"/>
    <property type="match status" value="1"/>
</dbReference>
<dbReference type="PANTHER" id="PTHR43706:SF13">
    <property type="entry name" value="NADH DEHYDROGENASE-RELATED"/>
    <property type="match status" value="1"/>
</dbReference>
<dbReference type="GO" id="GO:0005739">
    <property type="term" value="C:mitochondrion"/>
    <property type="evidence" value="ECO:0007669"/>
    <property type="project" value="TreeGrafter"/>
</dbReference>
<accession>D3BIU0</accession>